<dbReference type="Pfam" id="PF24228">
    <property type="entry name" value="CrAss_Ring_1"/>
    <property type="match status" value="1"/>
</dbReference>
<evidence type="ECO:0000313" key="1">
    <source>
        <dbReference type="EMBL" id="DAF63728.1"/>
    </source>
</evidence>
<organism evidence="1">
    <name type="scientific">Podoviridae sp. ctz6O13</name>
    <dbReference type="NCBI Taxonomy" id="2827757"/>
    <lineage>
        <taxon>Viruses</taxon>
        <taxon>Duplodnaviria</taxon>
        <taxon>Heunggongvirae</taxon>
        <taxon>Uroviricota</taxon>
        <taxon>Caudoviricetes</taxon>
    </lineage>
</organism>
<reference evidence="1" key="1">
    <citation type="journal article" date="2021" name="Proc. Natl. Acad. Sci. U.S.A.">
        <title>A Catalog of Tens of Thousands of Viruses from Human Metagenomes Reveals Hidden Associations with Chronic Diseases.</title>
        <authorList>
            <person name="Tisza M.J."/>
            <person name="Buck C.B."/>
        </authorList>
    </citation>
    <scope>NUCLEOTIDE SEQUENCE</scope>
    <source>
        <strain evidence="1">Ctz6O13</strain>
    </source>
</reference>
<sequence length="234" mass="26945">MLGMQNFHYAIFLADKLYDVEYADMEKAEEIGLVAYGLIGNRHTHLYRAVLKVDKETGTVELPCNALYIESVTEPCHEDWELSKFSPAYGDSDNSLIEDSIESSKSRLDPLYQSGRFVNYRQEGDALYVDKSYDRVSILYHGEMLDDDGLPYINDKEALAIAEYLSYIAKYKEGIRNNNRAALEMAAKLERQWLNHCAAARTPLYISQNDMDKILDAKTSWNRKKYHISYKPIV</sequence>
<dbReference type="EMBL" id="BK032843">
    <property type="protein sequence ID" value="DAF63728.1"/>
    <property type="molecule type" value="Genomic_DNA"/>
</dbReference>
<dbReference type="InterPro" id="IPR057118">
    <property type="entry name" value="R1-like"/>
</dbReference>
<proteinExistence type="predicted"/>
<accession>A0A8S5TKS2</accession>
<protein>
    <submittedName>
        <fullName evidence="1">Uncharacterized protein</fullName>
    </submittedName>
</protein>
<name>A0A8S5TKS2_9CAUD</name>